<dbReference type="Proteomes" id="UP000000492">
    <property type="component" value="Chromosome"/>
</dbReference>
<dbReference type="PANTHER" id="PTHR43283">
    <property type="entry name" value="BETA-LACTAMASE-RELATED"/>
    <property type="match status" value="1"/>
</dbReference>
<dbReference type="AlphaFoldDB" id="F8DZH1"/>
<dbReference type="STRING" id="662755.CRES_0708"/>
<dbReference type="SUPFAM" id="SSF56601">
    <property type="entry name" value="beta-lactamase/transpeptidase-like"/>
    <property type="match status" value="1"/>
</dbReference>
<reference evidence="2 3" key="1">
    <citation type="journal article" date="2012" name="BMC Genomics">
        <title>Complete genome sequence, lifestyle, and multi-drug resistance of the human pathogen Corynebacterium resistens DSM 45100 isolated from blood samples of a leukemia patient.</title>
        <authorList>
            <person name="Schroder J."/>
            <person name="Maus I."/>
            <person name="Meyer K."/>
            <person name="Wordemann S."/>
            <person name="Blom J."/>
            <person name="Jaenicke S."/>
            <person name="Schneider J."/>
            <person name="Trost E."/>
            <person name="Tauch A."/>
        </authorList>
    </citation>
    <scope>NUCLEOTIDE SEQUENCE [LARGE SCALE GENOMIC DNA]</scope>
    <source>
        <strain evidence="3">DSM 45100 / JCM 12819 / CCUG 50093 / GTC 2026 / SICGH 158</strain>
    </source>
</reference>
<evidence type="ECO:0000259" key="1">
    <source>
        <dbReference type="Pfam" id="PF00144"/>
    </source>
</evidence>
<dbReference type="PANTHER" id="PTHR43283:SF15">
    <property type="entry name" value="CONSERVED PROTEIN"/>
    <property type="match status" value="1"/>
</dbReference>
<dbReference type="OrthoDB" id="3336932at2"/>
<dbReference type="EMBL" id="CP002857">
    <property type="protein sequence ID" value="AEI09065.1"/>
    <property type="molecule type" value="Genomic_DNA"/>
</dbReference>
<organism evidence="2 3">
    <name type="scientific">Corynebacterium resistens (strain DSM 45100 / JCM 12819 / GTC 2026 / SICGH 158)</name>
    <dbReference type="NCBI Taxonomy" id="662755"/>
    <lineage>
        <taxon>Bacteria</taxon>
        <taxon>Bacillati</taxon>
        <taxon>Actinomycetota</taxon>
        <taxon>Actinomycetes</taxon>
        <taxon>Mycobacteriales</taxon>
        <taxon>Corynebacteriaceae</taxon>
        <taxon>Corynebacterium</taxon>
    </lineage>
</organism>
<dbReference type="InterPro" id="IPR001466">
    <property type="entry name" value="Beta-lactam-related"/>
</dbReference>
<accession>F8DZH1</accession>
<proteinExistence type="predicted"/>
<dbReference type="Gene3D" id="3.40.710.10">
    <property type="entry name" value="DD-peptidase/beta-lactamase superfamily"/>
    <property type="match status" value="1"/>
</dbReference>
<dbReference type="HOGENOM" id="CLU_089324_0_0_11"/>
<evidence type="ECO:0000313" key="3">
    <source>
        <dbReference type="Proteomes" id="UP000000492"/>
    </source>
</evidence>
<feature type="domain" description="Beta-lactamase-related" evidence="1">
    <location>
        <begin position="42"/>
        <end position="272"/>
    </location>
</feature>
<dbReference type="RefSeq" id="WP_013888083.1">
    <property type="nucleotide sequence ID" value="NC_015673.1"/>
</dbReference>
<name>F8DZH1_CORRG</name>
<dbReference type="InterPro" id="IPR050789">
    <property type="entry name" value="Diverse_Enzym_Activities"/>
</dbReference>
<dbReference type="InterPro" id="IPR012338">
    <property type="entry name" value="Beta-lactam/transpept-like"/>
</dbReference>
<gene>
    <name evidence="2" type="ordered locus">CRES_0708</name>
</gene>
<dbReference type="Pfam" id="PF00144">
    <property type="entry name" value="Beta-lactamase"/>
    <property type="match status" value="1"/>
</dbReference>
<keyword evidence="3" id="KW-1185">Reference proteome</keyword>
<evidence type="ECO:0000313" key="2">
    <source>
        <dbReference type="EMBL" id="AEI09065.1"/>
    </source>
</evidence>
<dbReference type="KEGG" id="crd:CRES_0708"/>
<sequence>MSGLSAILQEIHDWPVGKAAVAVLGAGEAPGHFTTELKNCSEADSFALASVSKLITAYAVLIAAEEGAFELDDRVDADLLELLEGEPAPTIRELLAHSSGVSFKDRKQEKPAGQRRIYSSAGYEILAAQLERATEIAFADYIREAICEPLGISIAVEGSAGHGFSSDLQSMATLASEFLTPTLLSEQTLEQALEVFGDELAGIVPGYGRHVPCPWGLGFELHGHKAPHWLSTEMPADVAGHFGQSGTFLWVHRATKRGAVVLTDTAFGDWAKDRWDGFNARIWAELEG</sequence>
<dbReference type="eggNOG" id="COG1680">
    <property type="taxonomic scope" value="Bacteria"/>
</dbReference>
<protein>
    <recommendedName>
        <fullName evidence="1">Beta-lactamase-related domain-containing protein</fullName>
    </recommendedName>
</protein>